<dbReference type="EMBL" id="VOIX01000002">
    <property type="protein sequence ID" value="MRJ20059.1"/>
    <property type="molecule type" value="Genomic_DNA"/>
</dbReference>
<feature type="region of interest" description="Disordered" evidence="1">
    <location>
        <begin position="159"/>
        <end position="186"/>
    </location>
</feature>
<dbReference type="AlphaFoldDB" id="A0A646NVQ8"/>
<protein>
    <submittedName>
        <fullName evidence="2">Uncharacterized protein</fullName>
    </submittedName>
</protein>
<sequence length="186" mass="21063">MVNQSKGLPKRSSFLKQILDGGDHSMTGSYIPHCWMTLRRWQEAQTLSRGLITAREYTVIDDALASIINQLRQKKREIYGRPEAYARAHEDSVQALSREVDKVAMTRVRLETLRFQRISLADVYGDYAHRPEVLAEGLGRWTRQAENTLQHQLAMAPPIGSEKDQFGSPHEQVVGAPHSLDLDLIG</sequence>
<dbReference type="RefSeq" id="WP_153837876.1">
    <property type="nucleotide sequence ID" value="NZ_VOIX01000002.1"/>
</dbReference>
<dbReference type="Proteomes" id="UP000432048">
    <property type="component" value="Unassembled WGS sequence"/>
</dbReference>
<accession>A0A646NVQ8</accession>
<gene>
    <name evidence="2" type="ORF">FRT60_06865</name>
</gene>
<comment type="caution">
    <text evidence="2">The sequence shown here is derived from an EMBL/GenBank/DDBJ whole genome shotgun (WGS) entry which is preliminary data.</text>
</comment>
<evidence type="ECO:0000256" key="1">
    <source>
        <dbReference type="SAM" id="MobiDB-lite"/>
    </source>
</evidence>
<reference evidence="2 3" key="1">
    <citation type="submission" date="2019-08" db="EMBL/GenBank/DDBJ databases">
        <title>Pseudomonas haemolytica sp. nov. isolated from raw milk and skim milk concentrate.</title>
        <authorList>
            <person name="Hofmann K."/>
            <person name="Huptas C."/>
            <person name="Doll E."/>
            <person name="Scherer S."/>
            <person name="Wenning M."/>
        </authorList>
    </citation>
    <scope>NUCLEOTIDE SEQUENCE [LARGE SCALE GENOMIC DNA]</scope>
    <source>
        <strain evidence="2 3">DSM 108988</strain>
    </source>
</reference>
<evidence type="ECO:0000313" key="2">
    <source>
        <dbReference type="EMBL" id="MRJ20059.1"/>
    </source>
</evidence>
<organism evidence="2 3">
    <name type="scientific">Pseudomonas haemolytica</name>
    <dbReference type="NCBI Taxonomy" id="2600065"/>
    <lineage>
        <taxon>Bacteria</taxon>
        <taxon>Pseudomonadati</taxon>
        <taxon>Pseudomonadota</taxon>
        <taxon>Gammaproteobacteria</taxon>
        <taxon>Pseudomonadales</taxon>
        <taxon>Pseudomonadaceae</taxon>
        <taxon>Pseudomonas</taxon>
    </lineage>
</organism>
<evidence type="ECO:0000313" key="3">
    <source>
        <dbReference type="Proteomes" id="UP000432048"/>
    </source>
</evidence>
<proteinExistence type="predicted"/>
<name>A0A646NVQ8_9PSED</name>